<dbReference type="Proteomes" id="UP000249819">
    <property type="component" value="Unassembled WGS sequence"/>
</dbReference>
<feature type="transmembrane region" description="Helical" evidence="7">
    <location>
        <begin position="447"/>
        <end position="465"/>
    </location>
</feature>
<organism evidence="9 10">
    <name type="scientific">Chitinophaga dinghuensis</name>
    <dbReference type="NCBI Taxonomy" id="1539050"/>
    <lineage>
        <taxon>Bacteria</taxon>
        <taxon>Pseudomonadati</taxon>
        <taxon>Bacteroidota</taxon>
        <taxon>Chitinophagia</taxon>
        <taxon>Chitinophagales</taxon>
        <taxon>Chitinophagaceae</taxon>
        <taxon>Chitinophaga</taxon>
    </lineage>
</organism>
<keyword evidence="5 7" id="KW-1133">Transmembrane helix</keyword>
<dbReference type="GO" id="GO:0004252">
    <property type="term" value="F:serine-type endopeptidase activity"/>
    <property type="evidence" value="ECO:0007669"/>
    <property type="project" value="InterPro"/>
</dbReference>
<evidence type="ECO:0000256" key="5">
    <source>
        <dbReference type="ARBA" id="ARBA00022989"/>
    </source>
</evidence>
<proteinExistence type="inferred from homology"/>
<dbReference type="InterPro" id="IPR050925">
    <property type="entry name" value="Rhomboid_protease_S54"/>
</dbReference>
<evidence type="ECO:0000256" key="1">
    <source>
        <dbReference type="ARBA" id="ARBA00004141"/>
    </source>
</evidence>
<reference evidence="9 10" key="1">
    <citation type="submission" date="2018-06" db="EMBL/GenBank/DDBJ databases">
        <title>Genomic Encyclopedia of Archaeal and Bacterial Type Strains, Phase II (KMG-II): from individual species to whole genera.</title>
        <authorList>
            <person name="Goeker M."/>
        </authorList>
    </citation>
    <scope>NUCLEOTIDE SEQUENCE [LARGE SCALE GENOMIC DNA]</scope>
    <source>
        <strain evidence="9 10">DSM 29821</strain>
    </source>
</reference>
<keyword evidence="9" id="KW-0645">Protease</keyword>
<keyword evidence="3 7" id="KW-0812">Transmembrane</keyword>
<keyword evidence="6 7" id="KW-0472">Membrane</keyword>
<feature type="transmembrane region" description="Helical" evidence="7">
    <location>
        <begin position="12"/>
        <end position="34"/>
    </location>
</feature>
<feature type="transmembrane region" description="Helical" evidence="7">
    <location>
        <begin position="391"/>
        <end position="413"/>
    </location>
</feature>
<evidence type="ECO:0000313" key="10">
    <source>
        <dbReference type="Proteomes" id="UP000249819"/>
    </source>
</evidence>
<feature type="transmembrane region" description="Helical" evidence="7">
    <location>
        <begin position="46"/>
        <end position="64"/>
    </location>
</feature>
<dbReference type="GO" id="GO:0006508">
    <property type="term" value="P:proteolysis"/>
    <property type="evidence" value="ECO:0007669"/>
    <property type="project" value="UniProtKB-KW"/>
</dbReference>
<protein>
    <submittedName>
        <fullName evidence="9">Membrane associated rhomboid family serine protease</fullName>
    </submittedName>
</protein>
<evidence type="ECO:0000313" key="9">
    <source>
        <dbReference type="EMBL" id="RAJ83141.1"/>
    </source>
</evidence>
<name>A0A327W1E7_9BACT</name>
<dbReference type="Gene3D" id="1.20.1540.10">
    <property type="entry name" value="Rhomboid-like"/>
    <property type="match status" value="1"/>
</dbReference>
<dbReference type="InterPro" id="IPR022764">
    <property type="entry name" value="Peptidase_S54_rhomboid_dom"/>
</dbReference>
<feature type="transmembrane region" description="Helical" evidence="7">
    <location>
        <begin position="269"/>
        <end position="289"/>
    </location>
</feature>
<dbReference type="SUPFAM" id="SSF144091">
    <property type="entry name" value="Rhomboid-like"/>
    <property type="match status" value="1"/>
</dbReference>
<evidence type="ECO:0000259" key="8">
    <source>
        <dbReference type="Pfam" id="PF01694"/>
    </source>
</evidence>
<feature type="domain" description="Peptidase S54 rhomboid" evidence="8">
    <location>
        <begin position="381"/>
        <end position="516"/>
    </location>
</feature>
<evidence type="ECO:0000256" key="4">
    <source>
        <dbReference type="ARBA" id="ARBA00022801"/>
    </source>
</evidence>
<dbReference type="PANTHER" id="PTHR43731">
    <property type="entry name" value="RHOMBOID PROTEASE"/>
    <property type="match status" value="1"/>
</dbReference>
<dbReference type="AlphaFoldDB" id="A0A327W1E7"/>
<feature type="transmembrane region" description="Helical" evidence="7">
    <location>
        <begin position="85"/>
        <end position="103"/>
    </location>
</feature>
<dbReference type="PANTHER" id="PTHR43731:SF14">
    <property type="entry name" value="PRESENILIN-ASSOCIATED RHOMBOID-LIKE PROTEIN, MITOCHONDRIAL"/>
    <property type="match status" value="1"/>
</dbReference>
<feature type="transmembrane region" description="Helical" evidence="7">
    <location>
        <begin position="477"/>
        <end position="493"/>
    </location>
</feature>
<comment type="subcellular location">
    <subcellularLocation>
        <location evidence="1">Membrane</location>
        <topology evidence="1">Multi-pass membrane protein</topology>
    </subcellularLocation>
</comment>
<feature type="transmembrane region" description="Helical" evidence="7">
    <location>
        <begin position="340"/>
        <end position="360"/>
    </location>
</feature>
<dbReference type="Pfam" id="PF01694">
    <property type="entry name" value="Rhomboid"/>
    <property type="match status" value="1"/>
</dbReference>
<dbReference type="GO" id="GO:0016020">
    <property type="term" value="C:membrane"/>
    <property type="evidence" value="ECO:0007669"/>
    <property type="project" value="UniProtKB-SubCell"/>
</dbReference>
<accession>A0A327W1E7</accession>
<feature type="transmembrane region" description="Helical" evidence="7">
    <location>
        <begin position="499"/>
        <end position="519"/>
    </location>
</feature>
<feature type="transmembrane region" description="Helical" evidence="7">
    <location>
        <begin position="422"/>
        <end position="441"/>
    </location>
</feature>
<dbReference type="InterPro" id="IPR035952">
    <property type="entry name" value="Rhomboid-like_sf"/>
</dbReference>
<evidence type="ECO:0000256" key="2">
    <source>
        <dbReference type="ARBA" id="ARBA00009045"/>
    </source>
</evidence>
<dbReference type="EMBL" id="QLMA01000003">
    <property type="protein sequence ID" value="RAJ83141.1"/>
    <property type="molecule type" value="Genomic_DNA"/>
</dbReference>
<evidence type="ECO:0000256" key="3">
    <source>
        <dbReference type="ARBA" id="ARBA00022692"/>
    </source>
</evidence>
<evidence type="ECO:0000256" key="7">
    <source>
        <dbReference type="SAM" id="Phobius"/>
    </source>
</evidence>
<evidence type="ECO:0000256" key="6">
    <source>
        <dbReference type="ARBA" id="ARBA00023136"/>
    </source>
</evidence>
<gene>
    <name evidence="9" type="ORF">CLV59_103100</name>
</gene>
<sequence>MNQMKEKFRIFVWPYLIVALGYLLLYTAMHWLLFIKLDLFELDEELLKFWLPIALAWLPVLFWLRPSLRKLASNNPERSEFILQIVLWLGLALPVIFAQHYIIGATGRLSALNTPTEISNQSGSRYYTLQRYYIDKNYAGVVNDAAITGRYNEQYNMSLYVVLPMLDKPGDTAASACNTWYALYFSKTVSNDLSATAKEAAYRQFLDESQRKFDTLSLNNFTYLEKVPYGDSRSAYLQAVQDNKHFSSSRPVILQPRFITFAAHVTSPLWTILVFIACFLIWVAIVVYARLKSPAATSFHFPAGGPHYSDTAEDPQHPVPPPVQRNSLLKPHTGYKVTPVLMYINVGIYLLMVMKGMGVMQFRAADLLEWGANYRPYTVHGEWWRLLTSTFLHGGLIHLASNMFGLVIAGAFLEPMIGSRRLLISYLVAGIVASGASTLWHPDTVSVGASGAIFGLFGICIPFLAKAYHNEYARRQLFNILFLVGYNLVWGLSGGVDNAAHIGGLVAGLITGLVIHPAVKKEYLAAHKEEIPEEETLD</sequence>
<dbReference type="OrthoDB" id="9778341at2"/>
<keyword evidence="4" id="KW-0378">Hydrolase</keyword>
<dbReference type="RefSeq" id="WP_111591804.1">
    <property type="nucleotide sequence ID" value="NZ_QLMA01000003.1"/>
</dbReference>
<keyword evidence="10" id="KW-1185">Reference proteome</keyword>
<comment type="similarity">
    <text evidence="2">Belongs to the peptidase S54 family.</text>
</comment>
<comment type="caution">
    <text evidence="9">The sequence shown here is derived from an EMBL/GenBank/DDBJ whole genome shotgun (WGS) entry which is preliminary data.</text>
</comment>